<comment type="subcellular location">
    <subcellularLocation>
        <location evidence="1">Membrane</location>
        <topology evidence="1">Single-pass membrane protein</topology>
    </subcellularLocation>
</comment>
<proteinExistence type="predicted"/>
<dbReference type="STRING" id="554065.E1ZB97"/>
<name>E1ZB97_CHLVA</name>
<feature type="domain" description="ShKT" evidence="10">
    <location>
        <begin position="429"/>
        <end position="466"/>
    </location>
</feature>
<evidence type="ECO:0000259" key="10">
    <source>
        <dbReference type="SMART" id="SM00254"/>
    </source>
</evidence>
<dbReference type="EMBL" id="GL433841">
    <property type="protein sequence ID" value="EFN56818.1"/>
    <property type="molecule type" value="Genomic_DNA"/>
</dbReference>
<evidence type="ECO:0000313" key="11">
    <source>
        <dbReference type="EMBL" id="EFN56818.1"/>
    </source>
</evidence>
<dbReference type="Gene3D" id="1.10.10.1940">
    <property type="match status" value="1"/>
</dbReference>
<accession>E1ZB97</accession>
<dbReference type="eggNOG" id="ENOG502QQG8">
    <property type="taxonomic scope" value="Eukaryota"/>
</dbReference>
<dbReference type="AlphaFoldDB" id="E1ZB97"/>
<evidence type="ECO:0000256" key="9">
    <source>
        <dbReference type="SAM" id="SignalP"/>
    </source>
</evidence>
<dbReference type="InterPro" id="IPR003582">
    <property type="entry name" value="ShKT_dom"/>
</dbReference>
<evidence type="ECO:0000256" key="8">
    <source>
        <dbReference type="SAM" id="Phobius"/>
    </source>
</evidence>
<feature type="region of interest" description="Disordered" evidence="7">
    <location>
        <begin position="475"/>
        <end position="507"/>
    </location>
</feature>
<feature type="compositionally biased region" description="Low complexity" evidence="7">
    <location>
        <begin position="477"/>
        <end position="494"/>
    </location>
</feature>
<reference evidence="11 12" key="1">
    <citation type="journal article" date="2010" name="Plant Cell">
        <title>The Chlorella variabilis NC64A genome reveals adaptation to photosymbiosis, coevolution with viruses, and cryptic sex.</title>
        <authorList>
            <person name="Blanc G."/>
            <person name="Duncan G."/>
            <person name="Agarkova I."/>
            <person name="Borodovsky M."/>
            <person name="Gurnon J."/>
            <person name="Kuo A."/>
            <person name="Lindquist E."/>
            <person name="Lucas S."/>
            <person name="Pangilinan J."/>
            <person name="Polle J."/>
            <person name="Salamov A."/>
            <person name="Terry A."/>
            <person name="Yamada T."/>
            <person name="Dunigan D.D."/>
            <person name="Grigoriev I.V."/>
            <person name="Claverie J.M."/>
            <person name="Van Etten J.L."/>
        </authorList>
    </citation>
    <scope>NUCLEOTIDE SEQUENCE [LARGE SCALE GENOMIC DNA]</scope>
    <source>
        <strain evidence="11 12">NC64A</strain>
    </source>
</reference>
<keyword evidence="5 8" id="KW-1133">Transmembrane helix</keyword>
<dbReference type="RefSeq" id="XP_005848920.1">
    <property type="nucleotide sequence ID" value="XM_005848858.1"/>
</dbReference>
<protein>
    <recommendedName>
        <fullName evidence="10">ShKT domain-containing protein</fullName>
    </recommendedName>
</protein>
<keyword evidence="2" id="KW-0328">Glycosyltransferase</keyword>
<feature type="transmembrane region" description="Helical" evidence="8">
    <location>
        <begin position="543"/>
        <end position="564"/>
    </location>
</feature>
<evidence type="ECO:0000256" key="2">
    <source>
        <dbReference type="ARBA" id="ARBA00022676"/>
    </source>
</evidence>
<feature type="chain" id="PRO_5003156293" description="ShKT domain-containing protein" evidence="9">
    <location>
        <begin position="28"/>
        <end position="609"/>
    </location>
</feature>
<dbReference type="PANTHER" id="PTHR31485:SF7">
    <property type="entry name" value="PEPTIDYL SERINE ALPHA-GALACTOSYLTRANSFERASE"/>
    <property type="match status" value="1"/>
</dbReference>
<sequence>MRPTGFHRSQLLWRALAPLLLSLAASAAAPTARSGLSAPHTVFVAECNDYMDWQSIAVVYSHRKAGVAGPITRLLTCSEESLASYPNLGLVPTHVAPSWTFNPHNNDTYLAYNKPAAIAHWLQEAPPKEDWVLVIDPDMIIRDNFADWGRVYGAERGWAVSVYFGYMQGVDNNLSATHIPEIPPREDALAGGWGPRGRRGDQVSGVVLMHRDDLASMAPMWLHYSELVRDDPMAYNETGDEWAQQPGRKPWIAEMYGYSFGAAVAGVWHRVDLMAQLYPGYTAYDKPVILHYGRLWEVGPSWQFQKHWFFHFRALQCPPWPHMSRPLAGKGDSAGIAGGLFPHPPHPSEFQGLPATERYKELLSISVIATVNAALCERHLVNCPASEELKRECSKASGGGGGWAQQLERDVDAAIEAVELGGPPDSEPICKDMKPAECRAWAQQELCWQDPRFMHWHCRESCGLCRLPTGRPQRSFASADAASGGEASGEQQRQQRQRQHGAGAGKGEEWHALHALHASRLPGEGEDGGDGGSRGARSDLTRGMLYGALAAWAFLLAAVFGALVRSAWSSHHARHGPAAEQRARHVLARVAGGGGGGSGRASPSFPLLR</sequence>
<feature type="region of interest" description="Disordered" evidence="7">
    <location>
        <begin position="590"/>
        <end position="609"/>
    </location>
</feature>
<dbReference type="GO" id="GO:0016757">
    <property type="term" value="F:glycosyltransferase activity"/>
    <property type="evidence" value="ECO:0007669"/>
    <property type="project" value="UniProtKB-KW"/>
</dbReference>
<evidence type="ECO:0000256" key="5">
    <source>
        <dbReference type="ARBA" id="ARBA00022989"/>
    </source>
</evidence>
<evidence type="ECO:0000256" key="7">
    <source>
        <dbReference type="SAM" id="MobiDB-lite"/>
    </source>
</evidence>
<evidence type="ECO:0000256" key="3">
    <source>
        <dbReference type="ARBA" id="ARBA00022679"/>
    </source>
</evidence>
<dbReference type="InterPro" id="IPR044845">
    <property type="entry name" value="HPAT/SRGT1-like"/>
</dbReference>
<dbReference type="PANTHER" id="PTHR31485">
    <property type="entry name" value="PEPTIDYL SERINE ALPHA-GALACTOSYLTRANSFERASE"/>
    <property type="match status" value="1"/>
</dbReference>
<feature type="signal peptide" evidence="9">
    <location>
        <begin position="1"/>
        <end position="27"/>
    </location>
</feature>
<evidence type="ECO:0000256" key="4">
    <source>
        <dbReference type="ARBA" id="ARBA00022692"/>
    </source>
</evidence>
<keyword evidence="12" id="KW-1185">Reference proteome</keyword>
<keyword evidence="3" id="KW-0808">Transferase</keyword>
<dbReference type="Proteomes" id="UP000008141">
    <property type="component" value="Unassembled WGS sequence"/>
</dbReference>
<keyword evidence="6 8" id="KW-0472">Membrane</keyword>
<evidence type="ECO:0000313" key="12">
    <source>
        <dbReference type="Proteomes" id="UP000008141"/>
    </source>
</evidence>
<dbReference type="SMART" id="SM00254">
    <property type="entry name" value="ShKT"/>
    <property type="match status" value="1"/>
</dbReference>
<dbReference type="InterPro" id="IPR056508">
    <property type="entry name" value="HPAT-like"/>
</dbReference>
<dbReference type="KEGG" id="cvr:CHLNCDRAFT_144362"/>
<gene>
    <name evidence="11" type="ORF">CHLNCDRAFT_144362</name>
</gene>
<keyword evidence="4 8" id="KW-0812">Transmembrane</keyword>
<dbReference type="GeneID" id="17356081"/>
<evidence type="ECO:0000256" key="1">
    <source>
        <dbReference type="ARBA" id="ARBA00004167"/>
    </source>
</evidence>
<dbReference type="InParanoid" id="E1ZB97"/>
<dbReference type="Pfam" id="PF23452">
    <property type="entry name" value="HPAT"/>
    <property type="match status" value="1"/>
</dbReference>
<keyword evidence="9" id="KW-0732">Signal</keyword>
<dbReference type="OrthoDB" id="2015991at2759"/>
<organism evidence="12">
    <name type="scientific">Chlorella variabilis</name>
    <name type="common">Green alga</name>
    <dbReference type="NCBI Taxonomy" id="554065"/>
    <lineage>
        <taxon>Eukaryota</taxon>
        <taxon>Viridiplantae</taxon>
        <taxon>Chlorophyta</taxon>
        <taxon>core chlorophytes</taxon>
        <taxon>Trebouxiophyceae</taxon>
        <taxon>Chlorellales</taxon>
        <taxon>Chlorellaceae</taxon>
        <taxon>Chlorella clade</taxon>
        <taxon>Chlorella</taxon>
    </lineage>
</organism>
<dbReference type="GO" id="GO:0016020">
    <property type="term" value="C:membrane"/>
    <property type="evidence" value="ECO:0007669"/>
    <property type="project" value="UniProtKB-SubCell"/>
</dbReference>
<evidence type="ECO:0000256" key="6">
    <source>
        <dbReference type="ARBA" id="ARBA00023136"/>
    </source>
</evidence>